<evidence type="ECO:0000256" key="6">
    <source>
        <dbReference type="ARBA" id="ARBA00029628"/>
    </source>
</evidence>
<protein>
    <recommendedName>
        <fullName evidence="2">Toxin CcdB</fullName>
    </recommendedName>
    <alternativeName>
        <fullName evidence="7">Cytotoxic protein CcdB</fullName>
    </alternativeName>
    <alternativeName>
        <fullName evidence="6">Protein LetD</fullName>
    </alternativeName>
</protein>
<keyword evidence="4" id="KW-0805">Transcription regulation</keyword>
<comment type="caution">
    <text evidence="8">The sequence shown here is derived from an EMBL/GenBank/DDBJ whole genome shotgun (WGS) entry which is preliminary data.</text>
</comment>
<accession>A0A4R6R4W1</accession>
<evidence type="ECO:0000256" key="7">
    <source>
        <dbReference type="ARBA" id="ARBA00033135"/>
    </source>
</evidence>
<reference evidence="8 9" key="1">
    <citation type="submission" date="2019-03" db="EMBL/GenBank/DDBJ databases">
        <title>Genomic Encyclopedia of Type Strains, Phase IV (KMG-IV): sequencing the most valuable type-strain genomes for metagenomic binning, comparative biology and taxonomic classification.</title>
        <authorList>
            <person name="Goeker M."/>
        </authorList>
    </citation>
    <scope>NUCLEOTIDE SEQUENCE [LARGE SCALE GENOMIC DNA]</scope>
    <source>
        <strain evidence="8 9">DSM 11901</strain>
    </source>
</reference>
<evidence type="ECO:0000256" key="1">
    <source>
        <dbReference type="ARBA" id="ARBA00005230"/>
    </source>
</evidence>
<organism evidence="8 9">
    <name type="scientific">Aquabacterium commune</name>
    <dbReference type="NCBI Taxonomy" id="70586"/>
    <lineage>
        <taxon>Bacteria</taxon>
        <taxon>Pseudomonadati</taxon>
        <taxon>Pseudomonadota</taxon>
        <taxon>Betaproteobacteria</taxon>
        <taxon>Burkholderiales</taxon>
        <taxon>Aquabacterium</taxon>
    </lineage>
</organism>
<dbReference type="OrthoDB" id="9813510at2"/>
<sequence>MVTQFMAAVPVKALGDAVQSVEAHTCEVTAALNCLFSGV</sequence>
<keyword evidence="3" id="KW-0678">Repressor</keyword>
<dbReference type="InterPro" id="IPR002712">
    <property type="entry name" value="CcdB"/>
</dbReference>
<dbReference type="AlphaFoldDB" id="A0A4R6R4W1"/>
<evidence type="ECO:0000256" key="5">
    <source>
        <dbReference type="ARBA" id="ARBA00023163"/>
    </source>
</evidence>
<dbReference type="GO" id="GO:0006276">
    <property type="term" value="P:plasmid maintenance"/>
    <property type="evidence" value="ECO:0007669"/>
    <property type="project" value="InterPro"/>
</dbReference>
<dbReference type="SUPFAM" id="SSF50118">
    <property type="entry name" value="Cell growth inhibitor/plasmid maintenance toxic component"/>
    <property type="match status" value="1"/>
</dbReference>
<keyword evidence="5" id="KW-0804">Transcription</keyword>
<proteinExistence type="inferred from homology"/>
<evidence type="ECO:0000256" key="2">
    <source>
        <dbReference type="ARBA" id="ARBA00015075"/>
    </source>
</evidence>
<dbReference type="EMBL" id="SNXW01000010">
    <property type="protein sequence ID" value="TDP80839.1"/>
    <property type="molecule type" value="Genomic_DNA"/>
</dbReference>
<keyword evidence="9" id="KW-1185">Reference proteome</keyword>
<dbReference type="Pfam" id="PF01845">
    <property type="entry name" value="CcdB"/>
    <property type="match status" value="1"/>
</dbReference>
<evidence type="ECO:0000313" key="9">
    <source>
        <dbReference type="Proteomes" id="UP000294593"/>
    </source>
</evidence>
<dbReference type="InterPro" id="IPR011067">
    <property type="entry name" value="Plasmid_toxin/cell-grow_inhib"/>
</dbReference>
<dbReference type="GO" id="GO:0008657">
    <property type="term" value="F:DNA topoisomerase type II (double strand cut, ATP-hydrolyzing) inhibitor activity"/>
    <property type="evidence" value="ECO:0007669"/>
    <property type="project" value="InterPro"/>
</dbReference>
<name>A0A4R6R4W1_9BURK</name>
<comment type="similarity">
    <text evidence="1">Belongs to the CcdB toxin family.</text>
</comment>
<evidence type="ECO:0000256" key="3">
    <source>
        <dbReference type="ARBA" id="ARBA00022491"/>
    </source>
</evidence>
<evidence type="ECO:0000256" key="4">
    <source>
        <dbReference type="ARBA" id="ARBA00023015"/>
    </source>
</evidence>
<gene>
    <name evidence="8" type="ORF">EV672_11054</name>
</gene>
<dbReference type="Gene3D" id="2.30.30.110">
    <property type="match status" value="1"/>
</dbReference>
<dbReference type="Proteomes" id="UP000294593">
    <property type="component" value="Unassembled WGS sequence"/>
</dbReference>
<evidence type="ECO:0000313" key="8">
    <source>
        <dbReference type="EMBL" id="TDP80839.1"/>
    </source>
</evidence>